<feature type="transmembrane region" description="Helical" evidence="8">
    <location>
        <begin position="74"/>
        <end position="98"/>
    </location>
</feature>
<keyword evidence="3" id="KW-1003">Cell membrane</keyword>
<evidence type="ECO:0000256" key="4">
    <source>
        <dbReference type="ARBA" id="ARBA00022519"/>
    </source>
</evidence>
<evidence type="ECO:0000313" key="10">
    <source>
        <dbReference type="EMBL" id="MBL4953317.1"/>
    </source>
</evidence>
<feature type="transmembrane region" description="Helical" evidence="8">
    <location>
        <begin position="12"/>
        <end position="30"/>
    </location>
</feature>
<dbReference type="Pfam" id="PF12832">
    <property type="entry name" value="MFS_1_like"/>
    <property type="match status" value="1"/>
</dbReference>
<dbReference type="Proteomes" id="UP000623967">
    <property type="component" value="Unassembled WGS sequence"/>
</dbReference>
<keyword evidence="4" id="KW-0997">Cell inner membrane</keyword>
<protein>
    <submittedName>
        <fullName evidence="10">MFS transporter</fullName>
    </submittedName>
</protein>
<proteinExistence type="predicted"/>
<keyword evidence="11" id="KW-1185">Reference proteome</keyword>
<evidence type="ECO:0000256" key="6">
    <source>
        <dbReference type="ARBA" id="ARBA00022989"/>
    </source>
</evidence>
<name>A0ABS1TPV6_9BACI</name>
<dbReference type="InterPro" id="IPR026032">
    <property type="entry name" value="HcaT-like"/>
</dbReference>
<feature type="transmembrane region" description="Helical" evidence="8">
    <location>
        <begin position="332"/>
        <end position="352"/>
    </location>
</feature>
<feature type="transmembrane region" description="Helical" evidence="8">
    <location>
        <begin position="42"/>
        <end position="62"/>
    </location>
</feature>
<sequence>MNTQRWMSRQFFSFYLTWGVFLPYWTGWMIHTKGITISQASLIMSLGLVVRGLSTLFAFPYLSVKFSSRTLLKAMTLGTLIAILGYIPTATFTSLLMITLLLHIVYPTLMPALDSAAGVLAQSKQLRDYGKSRSWGSIGFVVAGMILTVFTGKFGDEVILWALLIGTSVFVLLGFMPAPAVLSEKPQTEQAKKGGMLRLFRVKYFGLVLVIVILLQAAHASYYSYGYIFLQDIHAPQYLIGVILNIAVIAEIIFFSIADRAFGKFSAGSLLTLAALGSTVRWILVFAFPNVVMFCIAQTLHACSFATAHYAFMKYLIKNVPHEQVSMAQGMYSALALSWSTAVFTIFGGYLYAIEPQYAFIGMITCTIPAMLLALVYQKMANQKEARIKRSAS</sequence>
<reference evidence="10 11" key="1">
    <citation type="submission" date="2021-01" db="EMBL/GenBank/DDBJ databases">
        <title>Genome public.</title>
        <authorList>
            <person name="Liu C."/>
            <person name="Sun Q."/>
        </authorList>
    </citation>
    <scope>NUCLEOTIDE SEQUENCE [LARGE SCALE GENOMIC DNA]</scope>
    <source>
        <strain evidence="10 11">YIM B02564</strain>
    </source>
</reference>
<dbReference type="Gene3D" id="1.20.1250.20">
    <property type="entry name" value="MFS general substrate transporter like domains"/>
    <property type="match status" value="2"/>
</dbReference>
<feature type="transmembrane region" description="Helical" evidence="8">
    <location>
        <begin position="204"/>
        <end position="225"/>
    </location>
</feature>
<evidence type="ECO:0000256" key="8">
    <source>
        <dbReference type="SAM" id="Phobius"/>
    </source>
</evidence>
<dbReference type="PANTHER" id="PTHR23522">
    <property type="entry name" value="BLL5896 PROTEIN"/>
    <property type="match status" value="1"/>
</dbReference>
<feature type="transmembrane region" description="Helical" evidence="8">
    <location>
        <begin position="104"/>
        <end position="122"/>
    </location>
</feature>
<evidence type="ECO:0000313" key="11">
    <source>
        <dbReference type="Proteomes" id="UP000623967"/>
    </source>
</evidence>
<evidence type="ECO:0000256" key="7">
    <source>
        <dbReference type="ARBA" id="ARBA00023136"/>
    </source>
</evidence>
<dbReference type="EMBL" id="JAESWB010000181">
    <property type="protein sequence ID" value="MBL4953317.1"/>
    <property type="molecule type" value="Genomic_DNA"/>
</dbReference>
<organism evidence="10 11">
    <name type="scientific">Neobacillus paridis</name>
    <dbReference type="NCBI Taxonomy" id="2803862"/>
    <lineage>
        <taxon>Bacteria</taxon>
        <taxon>Bacillati</taxon>
        <taxon>Bacillota</taxon>
        <taxon>Bacilli</taxon>
        <taxon>Bacillales</taxon>
        <taxon>Bacillaceae</taxon>
        <taxon>Neobacillus</taxon>
    </lineage>
</organism>
<dbReference type="InterPro" id="IPR024989">
    <property type="entry name" value="MFS_assoc_dom"/>
</dbReference>
<evidence type="ECO:0000256" key="2">
    <source>
        <dbReference type="ARBA" id="ARBA00022448"/>
    </source>
</evidence>
<keyword evidence="2" id="KW-0813">Transport</keyword>
<comment type="subcellular location">
    <subcellularLocation>
        <location evidence="1">Cell inner membrane</location>
        <topology evidence="1">Multi-pass membrane protein</topology>
    </subcellularLocation>
</comment>
<keyword evidence="6 8" id="KW-1133">Transmembrane helix</keyword>
<accession>A0ABS1TPV6</accession>
<comment type="caution">
    <text evidence="10">The sequence shown here is derived from an EMBL/GenBank/DDBJ whole genome shotgun (WGS) entry which is preliminary data.</text>
</comment>
<gene>
    <name evidence="10" type="ORF">JK635_13970</name>
</gene>
<feature type="transmembrane region" description="Helical" evidence="8">
    <location>
        <begin position="358"/>
        <end position="377"/>
    </location>
</feature>
<dbReference type="InterPro" id="IPR036259">
    <property type="entry name" value="MFS_trans_sf"/>
</dbReference>
<keyword evidence="7 8" id="KW-0472">Membrane</keyword>
<feature type="transmembrane region" description="Helical" evidence="8">
    <location>
        <begin position="237"/>
        <end position="258"/>
    </location>
</feature>
<evidence type="ECO:0000256" key="1">
    <source>
        <dbReference type="ARBA" id="ARBA00004429"/>
    </source>
</evidence>
<feature type="transmembrane region" description="Helical" evidence="8">
    <location>
        <begin position="134"/>
        <end position="152"/>
    </location>
</feature>
<feature type="transmembrane region" description="Helical" evidence="8">
    <location>
        <begin position="291"/>
        <end position="312"/>
    </location>
</feature>
<dbReference type="NCBIfam" id="NF037955">
    <property type="entry name" value="mfs"/>
    <property type="match status" value="1"/>
</dbReference>
<evidence type="ECO:0000256" key="5">
    <source>
        <dbReference type="ARBA" id="ARBA00022692"/>
    </source>
</evidence>
<evidence type="ECO:0000259" key="9">
    <source>
        <dbReference type="Pfam" id="PF12832"/>
    </source>
</evidence>
<evidence type="ECO:0000256" key="3">
    <source>
        <dbReference type="ARBA" id="ARBA00022475"/>
    </source>
</evidence>
<dbReference type="PANTHER" id="PTHR23522:SF10">
    <property type="entry name" value="3-PHENYLPROPIONIC ACID TRANSPORTER-RELATED"/>
    <property type="match status" value="1"/>
</dbReference>
<feature type="transmembrane region" description="Helical" evidence="8">
    <location>
        <begin position="158"/>
        <end position="183"/>
    </location>
</feature>
<feature type="transmembrane region" description="Helical" evidence="8">
    <location>
        <begin position="265"/>
        <end position="285"/>
    </location>
</feature>
<dbReference type="SUPFAM" id="SSF103473">
    <property type="entry name" value="MFS general substrate transporter"/>
    <property type="match status" value="1"/>
</dbReference>
<keyword evidence="5 8" id="KW-0812">Transmembrane</keyword>
<dbReference type="RefSeq" id="WP_202654656.1">
    <property type="nucleotide sequence ID" value="NZ_JAESWB010000181.1"/>
</dbReference>
<dbReference type="PIRSF" id="PIRSF004925">
    <property type="entry name" value="HcaT"/>
    <property type="match status" value="1"/>
</dbReference>
<feature type="domain" description="Major facilitator superfamily associated" evidence="9">
    <location>
        <begin position="6"/>
        <end position="360"/>
    </location>
</feature>